<evidence type="ECO:0008006" key="4">
    <source>
        <dbReference type="Google" id="ProtNLM"/>
    </source>
</evidence>
<dbReference type="Proteomes" id="UP001500298">
    <property type="component" value="Unassembled WGS sequence"/>
</dbReference>
<feature type="region of interest" description="Disordered" evidence="1">
    <location>
        <begin position="233"/>
        <end position="273"/>
    </location>
</feature>
<accession>A0ABP9CVF6</accession>
<organism evidence="2 3">
    <name type="scientific">Algivirga pacifica</name>
    <dbReference type="NCBI Taxonomy" id="1162670"/>
    <lineage>
        <taxon>Bacteria</taxon>
        <taxon>Pseudomonadati</taxon>
        <taxon>Bacteroidota</taxon>
        <taxon>Cytophagia</taxon>
        <taxon>Cytophagales</taxon>
        <taxon>Flammeovirgaceae</taxon>
        <taxon>Algivirga</taxon>
    </lineage>
</organism>
<dbReference type="EMBL" id="BAABJX010000001">
    <property type="protein sequence ID" value="GAA4819771.1"/>
    <property type="molecule type" value="Genomic_DNA"/>
</dbReference>
<keyword evidence="3" id="KW-1185">Reference proteome</keyword>
<feature type="compositionally biased region" description="Low complexity" evidence="1">
    <location>
        <begin position="113"/>
        <end position="124"/>
    </location>
</feature>
<feature type="compositionally biased region" description="Low complexity" evidence="1">
    <location>
        <begin position="133"/>
        <end position="142"/>
    </location>
</feature>
<proteinExistence type="predicted"/>
<feature type="region of interest" description="Disordered" evidence="1">
    <location>
        <begin position="102"/>
        <end position="143"/>
    </location>
</feature>
<reference evidence="3" key="1">
    <citation type="journal article" date="2019" name="Int. J. Syst. Evol. Microbiol.">
        <title>The Global Catalogue of Microorganisms (GCM) 10K type strain sequencing project: providing services to taxonomists for standard genome sequencing and annotation.</title>
        <authorList>
            <consortium name="The Broad Institute Genomics Platform"/>
            <consortium name="The Broad Institute Genome Sequencing Center for Infectious Disease"/>
            <person name="Wu L."/>
            <person name="Ma J."/>
        </authorList>
    </citation>
    <scope>NUCLEOTIDE SEQUENCE [LARGE SCALE GENOMIC DNA]</scope>
    <source>
        <strain evidence="3">JCM 18326</strain>
    </source>
</reference>
<dbReference type="RefSeq" id="WP_345368368.1">
    <property type="nucleotide sequence ID" value="NZ_BAABJX010000001.1"/>
</dbReference>
<evidence type="ECO:0000313" key="3">
    <source>
        <dbReference type="Proteomes" id="UP001500298"/>
    </source>
</evidence>
<evidence type="ECO:0000313" key="2">
    <source>
        <dbReference type="EMBL" id="GAA4819771.1"/>
    </source>
</evidence>
<evidence type="ECO:0000256" key="1">
    <source>
        <dbReference type="SAM" id="MobiDB-lite"/>
    </source>
</evidence>
<feature type="region of interest" description="Disordered" evidence="1">
    <location>
        <begin position="155"/>
        <end position="197"/>
    </location>
</feature>
<gene>
    <name evidence="2" type="ORF">GCM10023331_00200</name>
</gene>
<comment type="caution">
    <text evidence="2">The sequence shown here is derived from an EMBL/GenBank/DDBJ whole genome shotgun (WGS) entry which is preliminary data.</text>
</comment>
<name>A0ABP9CVF6_9BACT</name>
<feature type="compositionally biased region" description="Acidic residues" evidence="1">
    <location>
        <begin position="155"/>
        <end position="165"/>
    </location>
</feature>
<sequence length="412" mass="46545">MDKQRLIHLVNHPNQADALDIMNLKSICEEYPYFQAARLLLAKAANTPELVKTAAAFTQDRSILMQIMNSEFDANINLPKTDAIHISSDDINAFEKLSMEEDQDLETTGQDDATISSSIATEESISPEEEIIEPTPSSTPEEISFDSISQELLPNEEEATTEEDSSTIQEAEVPSSEEDDISDYTISKNKEGIPSEDEMLARLQSFVRTREHLRQDSIPEEEEEDEAINFLMKKEDINTSKELSPSQEEEEVPSQKPVRKKLPKPISNKPSALKNAFFDATPSRILPDKSLPKPKGNALLPPASMFNLHQFISGFESKKDSQTYQKKIIERFLQKSPASHKMQEEALTEAPQEDLSQNAAELSGPLAENYAKYLEKKGKYLEAIEIYESLILKNPIKKVYFAKRIDYLRSII</sequence>
<protein>
    <recommendedName>
        <fullName evidence="4">Tetratricopeptide repeat protein</fullName>
    </recommendedName>
</protein>